<organism evidence="1 2">
    <name type="scientific">Dyadobacter luteus</name>
    <dbReference type="NCBI Taxonomy" id="2259619"/>
    <lineage>
        <taxon>Bacteria</taxon>
        <taxon>Pseudomonadati</taxon>
        <taxon>Bacteroidota</taxon>
        <taxon>Cytophagia</taxon>
        <taxon>Cytophagales</taxon>
        <taxon>Spirosomataceae</taxon>
        <taxon>Dyadobacter</taxon>
    </lineage>
</organism>
<gene>
    <name evidence="1" type="ORF">DSL64_13365</name>
</gene>
<proteinExistence type="predicted"/>
<keyword evidence="2" id="KW-1185">Reference proteome</keyword>
<dbReference type="EMBL" id="QNUL01000009">
    <property type="protein sequence ID" value="REA60885.1"/>
    <property type="molecule type" value="Genomic_DNA"/>
</dbReference>
<dbReference type="RefSeq" id="WP_115831407.1">
    <property type="nucleotide sequence ID" value="NZ_QNUL01000009.1"/>
</dbReference>
<protein>
    <recommendedName>
        <fullName evidence="3">General stress protein 17M-like domain-containing protein</fullName>
    </recommendedName>
</protein>
<dbReference type="OrthoDB" id="282393at2"/>
<comment type="caution">
    <text evidence="1">The sequence shown here is derived from an EMBL/GenBank/DDBJ whole genome shotgun (WGS) entry which is preliminary data.</text>
</comment>
<evidence type="ECO:0000313" key="2">
    <source>
        <dbReference type="Proteomes" id="UP000256373"/>
    </source>
</evidence>
<sequence length="174" mass="19129">MENHGFASRSIGTVSGVFFSRRDADKAYHSLISRGHTPDDISVLMSDETLSRSSEEDLQPADEENALSRAASAFTGVIISITSMISVPGLGIAISRKLQQLLPQDFMKTEKTDAIRKSGVAEQHITSYDGHMQEGGIIISVDPRNDQEKHEIVTDFRLFNGRDILGDDGYSELD</sequence>
<dbReference type="Proteomes" id="UP000256373">
    <property type="component" value="Unassembled WGS sequence"/>
</dbReference>
<evidence type="ECO:0008006" key="3">
    <source>
        <dbReference type="Google" id="ProtNLM"/>
    </source>
</evidence>
<reference evidence="1 2" key="1">
    <citation type="submission" date="2018-07" db="EMBL/GenBank/DDBJ databases">
        <title>Dyadobacter roseus sp. nov., isolated from rose rhizosphere soil.</title>
        <authorList>
            <person name="Chen L."/>
        </authorList>
    </citation>
    <scope>NUCLEOTIDE SEQUENCE [LARGE SCALE GENOMIC DNA]</scope>
    <source>
        <strain evidence="1 2">RS19</strain>
    </source>
</reference>
<dbReference type="AlphaFoldDB" id="A0A3D8YAU1"/>
<accession>A0A3D8YAU1</accession>
<evidence type="ECO:0000313" key="1">
    <source>
        <dbReference type="EMBL" id="REA60885.1"/>
    </source>
</evidence>
<name>A0A3D8YAU1_9BACT</name>